<dbReference type="Gene3D" id="1.20.1260.10">
    <property type="match status" value="2"/>
</dbReference>
<dbReference type="AlphaFoldDB" id="W4QIF5"/>
<comment type="caution">
    <text evidence="1">The sequence shown here is derived from an EMBL/GenBank/DDBJ whole genome shotgun (WGS) entry which is preliminary data.</text>
</comment>
<dbReference type="Proteomes" id="UP000018895">
    <property type="component" value="Unassembled WGS sequence"/>
</dbReference>
<evidence type="ECO:0000313" key="1">
    <source>
        <dbReference type="EMBL" id="GAE31687.1"/>
    </source>
</evidence>
<evidence type="ECO:0008006" key="3">
    <source>
        <dbReference type="Google" id="ProtNLM"/>
    </source>
</evidence>
<proteinExistence type="predicted"/>
<organism evidence="1 2">
    <name type="scientific">Halalkalibacter hemicellulosilyticusJCM 9152</name>
    <dbReference type="NCBI Taxonomy" id="1236971"/>
    <lineage>
        <taxon>Bacteria</taxon>
        <taxon>Bacillati</taxon>
        <taxon>Bacillota</taxon>
        <taxon>Bacilli</taxon>
        <taxon>Bacillales</taxon>
        <taxon>Bacillaceae</taxon>
        <taxon>Halalkalibacter</taxon>
    </lineage>
</organism>
<evidence type="ECO:0000313" key="2">
    <source>
        <dbReference type="Proteomes" id="UP000018895"/>
    </source>
</evidence>
<accession>W4QIF5</accession>
<keyword evidence="2" id="KW-1185">Reference proteome</keyword>
<protein>
    <recommendedName>
        <fullName evidence="3">DUF3231 family protein</fullName>
    </recommendedName>
</protein>
<dbReference type="STRING" id="1236971.JCM9152_3172"/>
<reference evidence="1" key="1">
    <citation type="journal article" date="2014" name="Genome Announc.">
        <title>Draft Genome Sequences of Three Alkaliphilic Bacillus Strains, Bacillus wakoensis JCM 9140T, Bacillus akibai JCM 9157T, and Bacillus hemicellulosilyticus JCM 9152T.</title>
        <authorList>
            <person name="Yuki M."/>
            <person name="Oshima K."/>
            <person name="Suda W."/>
            <person name="Oshida Y."/>
            <person name="Kitamura K."/>
            <person name="Iida T."/>
            <person name="Hattori M."/>
            <person name="Ohkuma M."/>
        </authorList>
    </citation>
    <scope>NUCLEOTIDE SEQUENCE [LARGE SCALE GENOMIC DNA]</scope>
    <source>
        <strain evidence="1">JCM 9152</strain>
    </source>
</reference>
<dbReference type="EMBL" id="BAUU01000022">
    <property type="protein sequence ID" value="GAE31687.1"/>
    <property type="molecule type" value="Genomic_DNA"/>
</dbReference>
<dbReference type="InterPro" id="IPR012347">
    <property type="entry name" value="Ferritin-like"/>
</dbReference>
<dbReference type="OrthoDB" id="1675670at2"/>
<dbReference type="Pfam" id="PF11553">
    <property type="entry name" value="DUF3231"/>
    <property type="match status" value="2"/>
</dbReference>
<dbReference type="RefSeq" id="WP_035345678.1">
    <property type="nucleotide sequence ID" value="NZ_BAUU01000022.1"/>
</dbReference>
<sequence length="331" mass="37165">MSEHIRLTATEIGSLWSSYMTESASIPMLKYFLAKVEDSEIKSIIKLTLTTSQNHLMELETIFKREDFPIPIGFSLEDVNLNAPRLFSDTYFLYFIRSLSKAGIASNGAAISAAAREDIRKLYNKYLTDAVAIEDATKQLLLNKGIFVRPPHLPTPKEPELIKNENFLKGWLGERRPLTAEEITHIYMNYTNNIHGKSLLLGFAQTSQIEKVRKHFLRGVELSKSILSALQTLLEESNLPAPMTWDAEVTDVTVPVFSDKLMMFQTNTITAISLANIGGSIALSFRRDIAAKYSKQLANVGLYAEDGAELMIHNGWLELPPISANRKNLIK</sequence>
<dbReference type="InterPro" id="IPR021617">
    <property type="entry name" value="DUF3231"/>
</dbReference>
<name>W4QIF5_9BACI</name>
<gene>
    <name evidence="1" type="ORF">JCM9152_3172</name>
</gene>